<sequence length="69" mass="7870">MMATAIFAVAAVLFFSSSVMWPVRETNTGIMPTGFTAATRPRKNWRNIAISKLCMMKSRNHHWDVKKRA</sequence>
<gene>
    <name evidence="1" type="ORF">ERS013165_00178</name>
</gene>
<organism evidence="1 2">
    <name type="scientific">Vibrio cholerae</name>
    <dbReference type="NCBI Taxonomy" id="666"/>
    <lineage>
        <taxon>Bacteria</taxon>
        <taxon>Pseudomonadati</taxon>
        <taxon>Pseudomonadota</taxon>
        <taxon>Gammaproteobacteria</taxon>
        <taxon>Vibrionales</taxon>
        <taxon>Vibrionaceae</taxon>
        <taxon>Vibrio</taxon>
    </lineage>
</organism>
<name>A0A655TA17_VIBCL</name>
<dbReference type="EMBL" id="CWOW01000001">
    <property type="protein sequence ID" value="CRZ79475.1"/>
    <property type="molecule type" value="Genomic_DNA"/>
</dbReference>
<dbReference type="Proteomes" id="UP000044806">
    <property type="component" value="Unassembled WGS sequence"/>
</dbReference>
<evidence type="ECO:0000313" key="2">
    <source>
        <dbReference type="Proteomes" id="UP000044806"/>
    </source>
</evidence>
<accession>A0A655TA17</accession>
<protein>
    <submittedName>
        <fullName evidence="1">Uncharacterized protein</fullName>
    </submittedName>
</protein>
<proteinExistence type="predicted"/>
<reference evidence="1 2" key="1">
    <citation type="submission" date="2015-07" db="EMBL/GenBank/DDBJ databases">
        <authorList>
            <consortium name="Pathogen Informatics"/>
        </authorList>
    </citation>
    <scope>NUCLEOTIDE SEQUENCE [LARGE SCALE GENOMIC DNA]</scope>
    <source>
        <strain evidence="1 2">A51</strain>
    </source>
</reference>
<dbReference type="AlphaFoldDB" id="A0A655TA17"/>
<evidence type="ECO:0000313" key="1">
    <source>
        <dbReference type="EMBL" id="CRZ79475.1"/>
    </source>
</evidence>